<dbReference type="EMBL" id="LKEB01000038">
    <property type="protein sequence ID" value="ROW07476.1"/>
    <property type="molecule type" value="Genomic_DNA"/>
</dbReference>
<protein>
    <submittedName>
        <fullName evidence="2">Uncharacterized protein</fullName>
    </submittedName>
</protein>
<feature type="compositionally biased region" description="Polar residues" evidence="1">
    <location>
        <begin position="552"/>
        <end position="588"/>
    </location>
</feature>
<feature type="compositionally biased region" description="Polar residues" evidence="1">
    <location>
        <begin position="82"/>
        <end position="108"/>
    </location>
</feature>
<dbReference type="STRING" id="1230097.A0A423WV96"/>
<evidence type="ECO:0000256" key="1">
    <source>
        <dbReference type="SAM" id="MobiDB-lite"/>
    </source>
</evidence>
<feature type="compositionally biased region" description="Basic and acidic residues" evidence="1">
    <location>
        <begin position="721"/>
        <end position="736"/>
    </location>
</feature>
<feature type="compositionally biased region" description="Polar residues" evidence="1">
    <location>
        <begin position="127"/>
        <end position="144"/>
    </location>
</feature>
<feature type="compositionally biased region" description="Low complexity" evidence="1">
    <location>
        <begin position="250"/>
        <end position="261"/>
    </location>
</feature>
<feature type="compositionally biased region" description="Polar residues" evidence="1">
    <location>
        <begin position="400"/>
        <end position="409"/>
    </location>
</feature>
<feature type="region of interest" description="Disordered" evidence="1">
    <location>
        <begin position="336"/>
        <end position="680"/>
    </location>
</feature>
<feature type="compositionally biased region" description="Low complexity" evidence="1">
    <location>
        <begin position="793"/>
        <end position="813"/>
    </location>
</feature>
<dbReference type="AlphaFoldDB" id="A0A423WV96"/>
<feature type="compositionally biased region" description="Basic and acidic residues" evidence="1">
    <location>
        <begin position="817"/>
        <end position="830"/>
    </location>
</feature>
<feature type="compositionally biased region" description="Basic and acidic residues" evidence="1">
    <location>
        <begin position="621"/>
        <end position="633"/>
    </location>
</feature>
<comment type="caution">
    <text evidence="2">The sequence shown here is derived from an EMBL/GenBank/DDBJ whole genome shotgun (WGS) entry which is preliminary data.</text>
</comment>
<feature type="compositionally biased region" description="Polar residues" evidence="1">
    <location>
        <begin position="651"/>
        <end position="665"/>
    </location>
</feature>
<sequence>MGGTSKFKFPMPHRRSKQPTLEVQTISAPMTNKAQKFLGQAEINVDSASPTSSNTDSARFWETRSAVSGVSGISVTISESTATGTVTKSRSPLGTLQESTVATGSMGNNRAAWEQESDIIPKGLGVNGSSAGRNQNMDTITDASSVRRRGSSSTIASYYDKTKLPLSISQQTSNSAMAKGLPNKAQELLDMDSPRPAPLPPKSDRKKPTRLDLTHLLPTAGTSSRNALSRLAHKGSMVLGPDLMTRSPSVVSLSSAVSPSDSEPKPEKKPRRKLTRESLRGFRGPRHDRHSTLGTEEAESASLRMRAMDAGAMHHLYEHYENTSYRDTMNADALEFRPDSQQGRLATEAEPWAATRRDSRHSASVASTTSNKPRRTSSAAASRQPYATFSPDSAYDNKSEMSLSATNAGLASPPTDYAASVSSRHTRTSRASKWTDHSFTDFDPNANSVLSLSSDSEDEFSEPSRTAMSVLSVASGDSMSSPPESRRPSNTSLSQESIRKQLKSKFRSSVNSQAPFLAIPEDIPSTTGTSQPAISPRTTSLASALASASTTQNPKSNGAPSIATTTSSVRSPSRLSQVSTSTCESVASQGPRPHPSGMGRQPPDIRHVAMLQSHTAPTGQGHHEPASVAEKPRRASTKHSSPRISEPTLPASPSSMDAVTSSQKKATTEQDGPVLTLNGTDGAEDERFIAVTRQEELLLAAMRAKRALMRESHQASGIEGLEGRVKDERTASKKESLSSIKTGTSEVDSGSEEVMVCLNRTISEMQSLDMADMSPDLRDLMHYKSKQLPAPPSSSTHSATRSSRSRTSSAAPANTNPKRERHEANPRPDSDFMPAARPWSAQADGKPDVNIRSEWHPTDIEPVMERPDSSSSYYEEESEVEKQPPSRMRQVRISAVGMQLPEIGQWGDDG</sequence>
<gene>
    <name evidence="2" type="ORF">VPNG_07072</name>
</gene>
<feature type="region of interest" description="Disordered" evidence="1">
    <location>
        <begin position="170"/>
        <end position="227"/>
    </location>
</feature>
<feature type="compositionally biased region" description="Low complexity" evidence="1">
    <location>
        <begin position="478"/>
        <end position="492"/>
    </location>
</feature>
<feature type="compositionally biased region" description="Basic and acidic residues" evidence="1">
    <location>
        <begin position="845"/>
        <end position="868"/>
    </location>
</feature>
<accession>A0A423WV96</accession>
<dbReference type="InParanoid" id="A0A423WV96"/>
<reference evidence="2 3" key="1">
    <citation type="submission" date="2015-09" db="EMBL/GenBank/DDBJ databases">
        <title>Host preference determinants of Valsa canker pathogens revealed by comparative genomics.</title>
        <authorList>
            <person name="Yin Z."/>
            <person name="Huang L."/>
        </authorList>
    </citation>
    <scope>NUCLEOTIDE SEQUENCE [LARGE SCALE GENOMIC DNA]</scope>
    <source>
        <strain evidence="2 3">SXYLt</strain>
    </source>
</reference>
<organism evidence="2 3">
    <name type="scientific">Cytospora leucostoma</name>
    <dbReference type="NCBI Taxonomy" id="1230097"/>
    <lineage>
        <taxon>Eukaryota</taxon>
        <taxon>Fungi</taxon>
        <taxon>Dikarya</taxon>
        <taxon>Ascomycota</taxon>
        <taxon>Pezizomycotina</taxon>
        <taxon>Sordariomycetes</taxon>
        <taxon>Sordariomycetidae</taxon>
        <taxon>Diaporthales</taxon>
        <taxon>Cytosporaceae</taxon>
        <taxon>Cytospora</taxon>
    </lineage>
</organism>
<evidence type="ECO:0000313" key="3">
    <source>
        <dbReference type="Proteomes" id="UP000285146"/>
    </source>
</evidence>
<feature type="compositionally biased region" description="Polar residues" evidence="1">
    <location>
        <begin position="362"/>
        <end position="391"/>
    </location>
</feature>
<proteinExistence type="predicted"/>
<feature type="compositionally biased region" description="Polar residues" evidence="1">
    <location>
        <begin position="737"/>
        <end position="748"/>
    </location>
</feature>
<evidence type="ECO:0000313" key="2">
    <source>
        <dbReference type="EMBL" id="ROW07476.1"/>
    </source>
</evidence>
<keyword evidence="3" id="KW-1185">Reference proteome</keyword>
<feature type="region of interest" description="Disordered" evidence="1">
    <location>
        <begin position="250"/>
        <end position="305"/>
    </location>
</feature>
<feature type="compositionally biased region" description="Polar residues" evidence="1">
    <location>
        <begin position="524"/>
        <end position="537"/>
    </location>
</feature>
<feature type="compositionally biased region" description="Low complexity" evidence="1">
    <location>
        <begin position="538"/>
        <end position="551"/>
    </location>
</feature>
<dbReference type="OrthoDB" id="5244050at2759"/>
<feature type="region of interest" description="Disordered" evidence="1">
    <location>
        <begin position="786"/>
        <end position="889"/>
    </location>
</feature>
<name>A0A423WV96_9PEZI</name>
<feature type="region of interest" description="Disordered" evidence="1">
    <location>
        <begin position="1"/>
        <end position="22"/>
    </location>
</feature>
<feature type="region of interest" description="Disordered" evidence="1">
    <location>
        <begin position="81"/>
        <end position="154"/>
    </location>
</feature>
<dbReference type="Proteomes" id="UP000285146">
    <property type="component" value="Unassembled WGS sequence"/>
</dbReference>
<feature type="region of interest" description="Disordered" evidence="1">
    <location>
        <begin position="710"/>
        <end position="751"/>
    </location>
</feature>